<gene>
    <name evidence="2" type="ORF">EVG20_g6893</name>
</gene>
<feature type="region of interest" description="Disordered" evidence="1">
    <location>
        <begin position="284"/>
        <end position="304"/>
    </location>
</feature>
<protein>
    <submittedName>
        <fullName evidence="2">Uncharacterized protein</fullName>
    </submittedName>
</protein>
<sequence>MSISAVRLVGEASARTCRSGRVPRDPGIRAIASRVTSFADEPVGPWTRLPLRSPTFYAYISLFLVASYLNFGFTLDSRITLSSYRLRQHPIQWFGPTASPKTKTRTSTNTSRDPFSFEETGSAARVAQIDYRTPEGCRGFYATTRLSGLMSQRQGHDMVVGHVISLAEIEHQSSLRARLGMSVEGLSRMAVGQVTSCAGGGWTMELTEGEAQDVSATCLKGERTRASPGRGPVANGRWPCYLAHASGGWTLELIEGEAQDIGAARLKGGYVRAKFKFRISDGRPLATSPRAQTGGEAQDGGATPLKGGCARKALVEDLALTAVGHITSRTGGVWTLRLAEGETQNTSAARLKGKCARAGLTSRTYRDWLSAMSYRTCRRRTNIEPARGKARCTSVPRSECEFGRARLLRRGSIWGPTSLRMLQEEHRATLDIKKACRAIHMHPEDKFLGGRAPRPVLARSLVPFGIASAACLQKKIADATMGIWHAIGVGPSSKRVNDIVLFCLLLRQLSDD</sequence>
<evidence type="ECO:0000256" key="1">
    <source>
        <dbReference type="SAM" id="MobiDB-lite"/>
    </source>
</evidence>
<keyword evidence="3" id="KW-1185">Reference proteome</keyword>
<name>A0A4Y9YH41_9AGAM</name>
<proteinExistence type="predicted"/>
<evidence type="ECO:0000313" key="2">
    <source>
        <dbReference type="EMBL" id="TFY61894.1"/>
    </source>
</evidence>
<comment type="caution">
    <text evidence="2">The sequence shown here is derived from an EMBL/GenBank/DDBJ whole genome shotgun (WGS) entry which is preliminary data.</text>
</comment>
<reference evidence="2 3" key="1">
    <citation type="submission" date="2019-02" db="EMBL/GenBank/DDBJ databases">
        <title>Genome sequencing of the rare red list fungi Dentipellis fragilis.</title>
        <authorList>
            <person name="Buettner E."/>
            <person name="Kellner H."/>
        </authorList>
    </citation>
    <scope>NUCLEOTIDE SEQUENCE [LARGE SCALE GENOMIC DNA]</scope>
    <source>
        <strain evidence="2 3">DSM 105465</strain>
    </source>
</reference>
<dbReference type="Proteomes" id="UP000298327">
    <property type="component" value="Unassembled WGS sequence"/>
</dbReference>
<dbReference type="EMBL" id="SEOQ01000487">
    <property type="protein sequence ID" value="TFY61894.1"/>
    <property type="molecule type" value="Genomic_DNA"/>
</dbReference>
<accession>A0A4Y9YH41</accession>
<organism evidence="2 3">
    <name type="scientific">Dentipellis fragilis</name>
    <dbReference type="NCBI Taxonomy" id="205917"/>
    <lineage>
        <taxon>Eukaryota</taxon>
        <taxon>Fungi</taxon>
        <taxon>Dikarya</taxon>
        <taxon>Basidiomycota</taxon>
        <taxon>Agaricomycotina</taxon>
        <taxon>Agaricomycetes</taxon>
        <taxon>Russulales</taxon>
        <taxon>Hericiaceae</taxon>
        <taxon>Dentipellis</taxon>
    </lineage>
</organism>
<dbReference type="AlphaFoldDB" id="A0A4Y9YH41"/>
<evidence type="ECO:0000313" key="3">
    <source>
        <dbReference type="Proteomes" id="UP000298327"/>
    </source>
</evidence>
<dbReference type="OrthoDB" id="3266428at2759"/>
<feature type="region of interest" description="Disordered" evidence="1">
    <location>
        <begin position="95"/>
        <end position="117"/>
    </location>
</feature>